<dbReference type="PANTHER" id="PTHR34591:SF43">
    <property type="entry name" value="F-BOX DOMAIN-CONTAINING PROTEIN"/>
    <property type="match status" value="1"/>
</dbReference>
<reference evidence="2" key="1">
    <citation type="submission" date="2020-05" db="EMBL/GenBank/DDBJ databases">
        <title>WGS assembly of Panicum virgatum.</title>
        <authorList>
            <person name="Lovell J.T."/>
            <person name="Jenkins J."/>
            <person name="Shu S."/>
            <person name="Juenger T.E."/>
            <person name="Schmutz J."/>
        </authorList>
    </citation>
    <scope>NUCLEOTIDE SEQUENCE</scope>
    <source>
        <strain evidence="2">AP13</strain>
    </source>
</reference>
<dbReference type="EMBL" id="CM029051">
    <property type="protein sequence ID" value="KAG2563963.1"/>
    <property type="molecule type" value="Genomic_DNA"/>
</dbReference>
<dbReference type="InterPro" id="IPR001810">
    <property type="entry name" value="F-box_dom"/>
</dbReference>
<keyword evidence="3" id="KW-1185">Reference proteome</keyword>
<dbReference type="PROSITE" id="PS50181">
    <property type="entry name" value="FBOX"/>
    <property type="match status" value="1"/>
</dbReference>
<accession>A0A8T0PPS9</accession>
<feature type="domain" description="F-box" evidence="1">
    <location>
        <begin position="3"/>
        <end position="49"/>
    </location>
</feature>
<dbReference type="AlphaFoldDB" id="A0A8T0PPS9"/>
<organism evidence="2 3">
    <name type="scientific">Panicum virgatum</name>
    <name type="common">Blackwell switchgrass</name>
    <dbReference type="NCBI Taxonomy" id="38727"/>
    <lineage>
        <taxon>Eukaryota</taxon>
        <taxon>Viridiplantae</taxon>
        <taxon>Streptophyta</taxon>
        <taxon>Embryophyta</taxon>
        <taxon>Tracheophyta</taxon>
        <taxon>Spermatophyta</taxon>
        <taxon>Magnoliopsida</taxon>
        <taxon>Liliopsida</taxon>
        <taxon>Poales</taxon>
        <taxon>Poaceae</taxon>
        <taxon>PACMAD clade</taxon>
        <taxon>Panicoideae</taxon>
        <taxon>Panicodae</taxon>
        <taxon>Paniceae</taxon>
        <taxon>Panicinae</taxon>
        <taxon>Panicum</taxon>
        <taxon>Panicum sect. Hiantes</taxon>
    </lineage>
</organism>
<evidence type="ECO:0000313" key="2">
    <source>
        <dbReference type="EMBL" id="KAG2563963.1"/>
    </source>
</evidence>
<protein>
    <recommendedName>
        <fullName evidence="1">F-box domain-containing protein</fullName>
    </recommendedName>
</protein>
<proteinExistence type="predicted"/>
<dbReference type="SUPFAM" id="SSF81383">
    <property type="entry name" value="F-box domain"/>
    <property type="match status" value="1"/>
</dbReference>
<evidence type="ECO:0000313" key="3">
    <source>
        <dbReference type="Proteomes" id="UP000823388"/>
    </source>
</evidence>
<dbReference type="Proteomes" id="UP000823388">
    <property type="component" value="Chromosome 8K"/>
</dbReference>
<dbReference type="PANTHER" id="PTHR34591">
    <property type="entry name" value="OS03G0653100 PROTEIN-RELATED"/>
    <property type="match status" value="1"/>
</dbReference>
<gene>
    <name evidence="2" type="ORF">PVAP13_8KG377104</name>
</gene>
<dbReference type="SMART" id="SM00256">
    <property type="entry name" value="FBOX"/>
    <property type="match status" value="1"/>
</dbReference>
<dbReference type="Gene3D" id="1.20.1280.50">
    <property type="match status" value="1"/>
</dbReference>
<comment type="caution">
    <text evidence="2">The sequence shown here is derived from an EMBL/GenBank/DDBJ whole genome shotgun (WGS) entry which is preliminary data.</text>
</comment>
<dbReference type="InterPro" id="IPR036047">
    <property type="entry name" value="F-box-like_dom_sf"/>
</dbReference>
<evidence type="ECO:0000259" key="1">
    <source>
        <dbReference type="PROSITE" id="PS50181"/>
    </source>
</evidence>
<dbReference type="Pfam" id="PF00646">
    <property type="entry name" value="F-box"/>
    <property type="match status" value="1"/>
</dbReference>
<sequence length="354" mass="41217">MEAEAAMAPPNDLLADVLGRLPARSLAASRRVCKAWRDLVDERRLLLRLRCLLPHSLRGLFINYQNYKRPHFFARPAPSGAGDGGAPIDSRFDYIARAREERNSCYEVMDHCNGLVLYWDSDEEYSWRRRLRAFLVFDPAASPAHYKVLLEPVVVYDACHLMEWPASGRWEEVFVRDGESAGTVGDIMLLSLLDALNYQFEPRWRFAAYWQGALYIHCSGEFVSRFSLEDDKYKVIKSPIDLAECKNDVRSFLGRSEKGVYFAAIDPMDILRVWILRESMDQTVWVPKHHSKLKTYSWLLHEQKCDKLRYDARWILDIPNKRRLHPYLGPILHLAGAYNRGQREAFVYTPCLIW</sequence>
<name>A0A8T0PPS9_PANVG</name>